<dbReference type="EMBL" id="QHKS01000042">
    <property type="protein sequence ID" value="RDJ97957.1"/>
    <property type="molecule type" value="Genomic_DNA"/>
</dbReference>
<dbReference type="AlphaFoldDB" id="A0A370MXN9"/>
<reference evidence="2" key="1">
    <citation type="submission" date="2018-05" db="EMBL/GenBank/DDBJ databases">
        <authorList>
            <person name="Feng T."/>
        </authorList>
    </citation>
    <scope>NUCLEOTIDE SEQUENCE [LARGE SCALE GENOMIC DNA]</scope>
    <source>
        <strain evidence="2">S27</strain>
    </source>
</reference>
<name>A0A370MXN9_9BURK</name>
<keyword evidence="2" id="KW-1185">Reference proteome</keyword>
<dbReference type="Proteomes" id="UP000254875">
    <property type="component" value="Unassembled WGS sequence"/>
</dbReference>
<comment type="caution">
    <text evidence="1">The sequence shown here is derived from an EMBL/GenBank/DDBJ whole genome shotgun (WGS) entry which is preliminary data.</text>
</comment>
<organism evidence="1 2">
    <name type="scientific">Paraburkholderia lacunae</name>
    <dbReference type="NCBI Taxonomy" id="2211104"/>
    <lineage>
        <taxon>Bacteria</taxon>
        <taxon>Pseudomonadati</taxon>
        <taxon>Pseudomonadota</taxon>
        <taxon>Betaproteobacteria</taxon>
        <taxon>Burkholderiales</taxon>
        <taxon>Burkholderiaceae</taxon>
        <taxon>Paraburkholderia</taxon>
    </lineage>
</organism>
<evidence type="ECO:0000313" key="2">
    <source>
        <dbReference type="Proteomes" id="UP000254875"/>
    </source>
</evidence>
<accession>A0A370MXN9</accession>
<proteinExistence type="predicted"/>
<evidence type="ECO:0000313" key="1">
    <source>
        <dbReference type="EMBL" id="RDJ97957.1"/>
    </source>
</evidence>
<sequence length="66" mass="7601">MRDLRKRHHCQVGQWIVVFTAKPPPNVQRNMALFNIMIKRIPIFIALTAGCVASDRRSPARNRACE</sequence>
<protein>
    <submittedName>
        <fullName evidence="1">Uncharacterized protein</fullName>
    </submittedName>
</protein>
<gene>
    <name evidence="1" type="ORF">DLM46_35490</name>
</gene>